<dbReference type="EMBL" id="JAAIUW010000003">
    <property type="protein sequence ID" value="KAF7839895.1"/>
    <property type="molecule type" value="Genomic_DNA"/>
</dbReference>
<organism evidence="1 2">
    <name type="scientific">Senna tora</name>
    <dbReference type="NCBI Taxonomy" id="362788"/>
    <lineage>
        <taxon>Eukaryota</taxon>
        <taxon>Viridiplantae</taxon>
        <taxon>Streptophyta</taxon>
        <taxon>Embryophyta</taxon>
        <taxon>Tracheophyta</taxon>
        <taxon>Spermatophyta</taxon>
        <taxon>Magnoliopsida</taxon>
        <taxon>eudicotyledons</taxon>
        <taxon>Gunneridae</taxon>
        <taxon>Pentapetalae</taxon>
        <taxon>rosids</taxon>
        <taxon>fabids</taxon>
        <taxon>Fabales</taxon>
        <taxon>Fabaceae</taxon>
        <taxon>Caesalpinioideae</taxon>
        <taxon>Cassia clade</taxon>
        <taxon>Senna</taxon>
    </lineage>
</organism>
<keyword evidence="2" id="KW-1185">Reference proteome</keyword>
<reference evidence="1" key="1">
    <citation type="submission" date="2020-09" db="EMBL/GenBank/DDBJ databases">
        <title>Genome-Enabled Discovery of Anthraquinone Biosynthesis in Senna tora.</title>
        <authorList>
            <person name="Kang S.-H."/>
            <person name="Pandey R.P."/>
            <person name="Lee C.-M."/>
            <person name="Sim J.-S."/>
            <person name="Jeong J.-T."/>
            <person name="Choi B.-S."/>
            <person name="Jung M."/>
            <person name="Ginzburg D."/>
            <person name="Zhao K."/>
            <person name="Won S.Y."/>
            <person name="Oh T.-J."/>
            <person name="Yu Y."/>
            <person name="Kim N.-H."/>
            <person name="Lee O.R."/>
            <person name="Lee T.-H."/>
            <person name="Bashyal P."/>
            <person name="Kim T.-S."/>
            <person name="Lee W.-H."/>
            <person name="Kawkins C."/>
            <person name="Kim C.-K."/>
            <person name="Kim J.S."/>
            <person name="Ahn B.O."/>
            <person name="Rhee S.Y."/>
            <person name="Sohng J.K."/>
        </authorList>
    </citation>
    <scope>NUCLEOTIDE SEQUENCE</scope>
    <source>
        <tissue evidence="1">Leaf</tissue>
    </source>
</reference>
<proteinExistence type="predicted"/>
<sequence length="197" mass="22285">MLSYWRFESFISLQRLNILLVEPVLILGCQGKPFFKRKCSPSPLCPLCKVEVETLEHVLFYCDWASAVWICSSIFDEINLTDIRKVDLWCLDLLGSDSRLEDQSKALGLMMYTGLFGRHGAISSSTTLLLFLLRHIKWSMFRIGKDKKTCLGVIFRDSSGSILDGFCCSVEAFLPFMTEALVLRRGVANGLEFSSFG</sequence>
<dbReference type="Proteomes" id="UP000634136">
    <property type="component" value="Unassembled WGS sequence"/>
</dbReference>
<comment type="caution">
    <text evidence="1">The sequence shown here is derived from an EMBL/GenBank/DDBJ whole genome shotgun (WGS) entry which is preliminary data.</text>
</comment>
<name>A0A835CGY5_9FABA</name>
<gene>
    <name evidence="1" type="ORF">G2W53_008377</name>
</gene>
<dbReference type="AlphaFoldDB" id="A0A835CGY5"/>
<protein>
    <submittedName>
        <fullName evidence="1">TMV resistance protein N-like</fullName>
    </submittedName>
</protein>
<dbReference type="OrthoDB" id="1348681at2759"/>
<accession>A0A835CGY5</accession>
<evidence type="ECO:0000313" key="1">
    <source>
        <dbReference type="EMBL" id="KAF7839895.1"/>
    </source>
</evidence>
<evidence type="ECO:0000313" key="2">
    <source>
        <dbReference type="Proteomes" id="UP000634136"/>
    </source>
</evidence>